<name>A0A1V8M7P2_9GAMM</name>
<accession>A0A1V8M7P2</accession>
<dbReference type="RefSeq" id="WP_080522198.1">
    <property type="nucleotide sequence ID" value="NZ_LPUF01000001.1"/>
</dbReference>
<evidence type="ECO:0000313" key="1">
    <source>
        <dbReference type="EMBL" id="OQK17590.1"/>
    </source>
</evidence>
<keyword evidence="2" id="KW-1185">Reference proteome</keyword>
<sequence length="375" mass="42207">MGYGDAAFASYYPSSSRCFGFHDPDIFDLKKPPTYEVIGWRKEKDDNLINWIVNNSISGKRFNTDELISKSFGWHLGHANPGNKSTIQSNPSDVVVCYSRIKIGPGDSKPGKLTNHQVSLGSNANDALAAYLTKQTLNNGKSVLKKSQIEEQLDYLSAINAIANKKSDKYYKLLETRHEQSYVAESGGISWALRNEPNKETANAVNTGNRLAQEYPAELGKLLGKANELQKEYQTAQYSIIDLQTQIFFDWHRYQFAMYPQGTENRIHANVDEIKHFIQNVSIKKLHEMQRDTGEINYRFTENQTLLKAKASTGTKANTAQTLATALNQLTKKLSIYNHCFISGKIHGDITLEQDSTIGGIFVLEMPILLSKWII</sequence>
<organism evidence="1 2">
    <name type="scientific">Methyloprofundus sedimenti</name>
    <dbReference type="NCBI Taxonomy" id="1420851"/>
    <lineage>
        <taxon>Bacteria</taxon>
        <taxon>Pseudomonadati</taxon>
        <taxon>Pseudomonadota</taxon>
        <taxon>Gammaproteobacteria</taxon>
        <taxon>Methylococcales</taxon>
        <taxon>Methylococcaceae</taxon>
        <taxon>Methyloprofundus</taxon>
    </lineage>
</organism>
<proteinExistence type="predicted"/>
<comment type="caution">
    <text evidence="1">The sequence shown here is derived from an EMBL/GenBank/DDBJ whole genome shotgun (WGS) entry which is preliminary data.</text>
</comment>
<protein>
    <submittedName>
        <fullName evidence="1">Uncharacterized protein</fullName>
    </submittedName>
</protein>
<evidence type="ECO:0000313" key="2">
    <source>
        <dbReference type="Proteomes" id="UP000191980"/>
    </source>
</evidence>
<dbReference type="AlphaFoldDB" id="A0A1V8M7P2"/>
<dbReference type="Proteomes" id="UP000191980">
    <property type="component" value="Unassembled WGS sequence"/>
</dbReference>
<dbReference type="OrthoDB" id="6091628at2"/>
<gene>
    <name evidence="1" type="ORF">AU255_06885</name>
</gene>
<dbReference type="STRING" id="1420851.AU255_06885"/>
<dbReference type="EMBL" id="LPUF01000001">
    <property type="protein sequence ID" value="OQK17590.1"/>
    <property type="molecule type" value="Genomic_DNA"/>
</dbReference>
<reference evidence="1 2" key="1">
    <citation type="submission" date="2015-12" db="EMBL/GenBank/DDBJ databases">
        <authorList>
            <person name="Shamseldin A."/>
            <person name="Moawad H."/>
            <person name="Abd El-Rahim W.M."/>
            <person name="Sadowsky M.J."/>
        </authorList>
    </citation>
    <scope>NUCLEOTIDE SEQUENCE [LARGE SCALE GENOMIC DNA]</scope>
    <source>
        <strain evidence="1 2">WF1</strain>
    </source>
</reference>